<evidence type="ECO:0000259" key="1">
    <source>
        <dbReference type="PROSITE" id="PS51186"/>
    </source>
</evidence>
<dbReference type="Proteomes" id="UP000176578">
    <property type="component" value="Unassembled WGS sequence"/>
</dbReference>
<dbReference type="CDD" id="cd04301">
    <property type="entry name" value="NAT_SF"/>
    <property type="match status" value="1"/>
</dbReference>
<proteinExistence type="predicted"/>
<sequence length="166" mass="19639">MHIKIVPLNVDHIDYIMEWVNDSEITQYFASMRKKVTREEELEFIKKIIASQNDIVYSVFDSDSGDYIGQVSINQIHWLSGEGRLFMVVVKKHQGKGYGHEILKAIQDAAFINLQLHRLYLIVRPENVRGIQLYHRCGFRQEGYLYDKYKIEDQWIDMIQMAIIRS</sequence>
<dbReference type="EMBL" id="MFDZ01000045">
    <property type="protein sequence ID" value="OGE77564.1"/>
    <property type="molecule type" value="Genomic_DNA"/>
</dbReference>
<dbReference type="Pfam" id="PF13302">
    <property type="entry name" value="Acetyltransf_3"/>
    <property type="match status" value="1"/>
</dbReference>
<gene>
    <name evidence="2" type="ORF">A3J19_01670</name>
</gene>
<dbReference type="AlphaFoldDB" id="A0A1F5NJ54"/>
<dbReference type="PROSITE" id="PS51186">
    <property type="entry name" value="GNAT"/>
    <property type="match status" value="1"/>
</dbReference>
<dbReference type="InterPro" id="IPR000182">
    <property type="entry name" value="GNAT_dom"/>
</dbReference>
<dbReference type="PANTHER" id="PTHR43415:SF3">
    <property type="entry name" value="GNAT-FAMILY ACETYLTRANSFERASE"/>
    <property type="match status" value="1"/>
</dbReference>
<name>A0A1F5NJ54_9BACT</name>
<evidence type="ECO:0000313" key="3">
    <source>
        <dbReference type="Proteomes" id="UP000176578"/>
    </source>
</evidence>
<protein>
    <recommendedName>
        <fullName evidence="1">N-acetyltransferase domain-containing protein</fullName>
    </recommendedName>
</protein>
<accession>A0A1F5NJ54</accession>
<dbReference type="Gene3D" id="3.40.630.30">
    <property type="match status" value="1"/>
</dbReference>
<dbReference type="SUPFAM" id="SSF55729">
    <property type="entry name" value="Acyl-CoA N-acyltransferases (Nat)"/>
    <property type="match status" value="1"/>
</dbReference>
<dbReference type="PANTHER" id="PTHR43415">
    <property type="entry name" value="SPERMIDINE N(1)-ACETYLTRANSFERASE"/>
    <property type="match status" value="1"/>
</dbReference>
<feature type="domain" description="N-acetyltransferase" evidence="1">
    <location>
        <begin position="3"/>
        <end position="163"/>
    </location>
</feature>
<dbReference type="InterPro" id="IPR016181">
    <property type="entry name" value="Acyl_CoA_acyltransferase"/>
</dbReference>
<dbReference type="GO" id="GO:0016747">
    <property type="term" value="F:acyltransferase activity, transferring groups other than amino-acyl groups"/>
    <property type="evidence" value="ECO:0007669"/>
    <property type="project" value="InterPro"/>
</dbReference>
<comment type="caution">
    <text evidence="2">The sequence shown here is derived from an EMBL/GenBank/DDBJ whole genome shotgun (WGS) entry which is preliminary data.</text>
</comment>
<evidence type="ECO:0000313" key="2">
    <source>
        <dbReference type="EMBL" id="OGE77564.1"/>
    </source>
</evidence>
<organism evidence="2 3">
    <name type="scientific">Candidatus Daviesbacteria bacterium RIFCSPLOWO2_02_FULL_41_8</name>
    <dbReference type="NCBI Taxonomy" id="1797798"/>
    <lineage>
        <taxon>Bacteria</taxon>
        <taxon>Candidatus Daviesiibacteriota</taxon>
    </lineage>
</organism>
<reference evidence="2 3" key="1">
    <citation type="journal article" date="2016" name="Nat. Commun.">
        <title>Thousands of microbial genomes shed light on interconnected biogeochemical processes in an aquifer system.</title>
        <authorList>
            <person name="Anantharaman K."/>
            <person name="Brown C.T."/>
            <person name="Hug L.A."/>
            <person name="Sharon I."/>
            <person name="Castelle C.J."/>
            <person name="Probst A.J."/>
            <person name="Thomas B.C."/>
            <person name="Singh A."/>
            <person name="Wilkins M.J."/>
            <person name="Karaoz U."/>
            <person name="Brodie E.L."/>
            <person name="Williams K.H."/>
            <person name="Hubbard S.S."/>
            <person name="Banfield J.F."/>
        </authorList>
    </citation>
    <scope>NUCLEOTIDE SEQUENCE [LARGE SCALE GENOMIC DNA]</scope>
</reference>